<organism evidence="1 2">
    <name type="scientific">Rhododendron griersonianum</name>
    <dbReference type="NCBI Taxonomy" id="479676"/>
    <lineage>
        <taxon>Eukaryota</taxon>
        <taxon>Viridiplantae</taxon>
        <taxon>Streptophyta</taxon>
        <taxon>Embryophyta</taxon>
        <taxon>Tracheophyta</taxon>
        <taxon>Spermatophyta</taxon>
        <taxon>Magnoliopsida</taxon>
        <taxon>eudicotyledons</taxon>
        <taxon>Gunneridae</taxon>
        <taxon>Pentapetalae</taxon>
        <taxon>asterids</taxon>
        <taxon>Ericales</taxon>
        <taxon>Ericaceae</taxon>
        <taxon>Ericoideae</taxon>
        <taxon>Rhodoreae</taxon>
        <taxon>Rhododendron</taxon>
    </lineage>
</organism>
<proteinExistence type="predicted"/>
<accession>A0AAV6JKL3</accession>
<dbReference type="EMBL" id="JACTNZ010000007">
    <property type="protein sequence ID" value="KAG5540317.1"/>
    <property type="molecule type" value="Genomic_DNA"/>
</dbReference>
<dbReference type="AlphaFoldDB" id="A0AAV6JKL3"/>
<sequence length="235" mass="26575">MTLILQQNTYTSRTGRRPIILRDTISDLPAVLLSSLLWLVCSFDASHLDTYLRSQTMKSGASDATIRAANVAVLLVKFSFSWHHKTLLSEPDDSRNISYNSMRYANLRFVPEFILTFEKGKSRRPYCIQSRSEYSLSENLRGCKAFLTFIGSVEQLKTGVMVISQEISMMYPQIGNAVAVPVARALGYALGMSIQKEGGNEPLMTLPPKFAFQLQPSDGIPVEEWCKVRQLRRRR</sequence>
<dbReference type="PANTHER" id="PTHR10629:SF34">
    <property type="entry name" value="DNA (CYTOSINE-5)-METHYLTRANSFERASE CMT2"/>
    <property type="match status" value="1"/>
</dbReference>
<gene>
    <name evidence="1" type="ORF">RHGRI_020526</name>
</gene>
<comment type="caution">
    <text evidence="1">The sequence shown here is derived from an EMBL/GenBank/DDBJ whole genome shotgun (WGS) entry which is preliminary data.</text>
</comment>
<dbReference type="GO" id="GO:0005634">
    <property type="term" value="C:nucleus"/>
    <property type="evidence" value="ECO:0007669"/>
    <property type="project" value="TreeGrafter"/>
</dbReference>
<dbReference type="PANTHER" id="PTHR10629">
    <property type="entry name" value="CYTOSINE-SPECIFIC METHYLTRANSFERASE"/>
    <property type="match status" value="1"/>
</dbReference>
<keyword evidence="2" id="KW-1185">Reference proteome</keyword>
<reference evidence="1" key="1">
    <citation type="submission" date="2020-08" db="EMBL/GenBank/DDBJ databases">
        <title>Plant Genome Project.</title>
        <authorList>
            <person name="Zhang R.-G."/>
        </authorList>
    </citation>
    <scope>NUCLEOTIDE SEQUENCE</scope>
    <source>
        <strain evidence="1">WSP0</strain>
        <tissue evidence="1">Leaf</tissue>
    </source>
</reference>
<dbReference type="Gene3D" id="3.40.50.150">
    <property type="entry name" value="Vaccinia Virus protein VP39"/>
    <property type="match status" value="1"/>
</dbReference>
<dbReference type="GO" id="GO:0044027">
    <property type="term" value="P:negative regulation of gene expression via chromosomal CpG island methylation"/>
    <property type="evidence" value="ECO:0007669"/>
    <property type="project" value="TreeGrafter"/>
</dbReference>
<evidence type="ECO:0000313" key="1">
    <source>
        <dbReference type="EMBL" id="KAG5540317.1"/>
    </source>
</evidence>
<dbReference type="GO" id="GO:0003677">
    <property type="term" value="F:DNA binding"/>
    <property type="evidence" value="ECO:0007669"/>
    <property type="project" value="TreeGrafter"/>
</dbReference>
<dbReference type="InterPro" id="IPR050390">
    <property type="entry name" value="C5-Methyltransferase"/>
</dbReference>
<name>A0AAV6JKL3_9ERIC</name>
<dbReference type="InterPro" id="IPR029063">
    <property type="entry name" value="SAM-dependent_MTases_sf"/>
</dbReference>
<evidence type="ECO:0000313" key="2">
    <source>
        <dbReference type="Proteomes" id="UP000823749"/>
    </source>
</evidence>
<dbReference type="GO" id="GO:0003886">
    <property type="term" value="F:DNA (cytosine-5-)-methyltransferase activity"/>
    <property type="evidence" value="ECO:0007669"/>
    <property type="project" value="TreeGrafter"/>
</dbReference>
<protein>
    <submittedName>
        <fullName evidence="1">Uncharacterized protein</fullName>
    </submittedName>
</protein>
<dbReference type="Proteomes" id="UP000823749">
    <property type="component" value="Chromosome 7"/>
</dbReference>